<gene>
    <name evidence="2" type="ORF">GSLYS_00011112001</name>
</gene>
<dbReference type="CDD" id="cd01670">
    <property type="entry name" value="Death"/>
    <property type="match status" value="1"/>
</dbReference>
<dbReference type="SUPFAM" id="SSF47986">
    <property type="entry name" value="DEATH domain"/>
    <property type="match status" value="1"/>
</dbReference>
<evidence type="ECO:0000313" key="2">
    <source>
        <dbReference type="EMBL" id="CAL1537199.1"/>
    </source>
</evidence>
<name>A0AAV2HUQ4_LYMST</name>
<evidence type="ECO:0000259" key="1">
    <source>
        <dbReference type="PROSITE" id="PS50017"/>
    </source>
</evidence>
<dbReference type="InterPro" id="IPR011029">
    <property type="entry name" value="DEATH-like_dom_sf"/>
</dbReference>
<feature type="domain" description="Death" evidence="1">
    <location>
        <begin position="143"/>
        <end position="197"/>
    </location>
</feature>
<dbReference type="EMBL" id="CAXITT010000254">
    <property type="protein sequence ID" value="CAL1537199.1"/>
    <property type="molecule type" value="Genomic_DNA"/>
</dbReference>
<protein>
    <recommendedName>
        <fullName evidence="1">Death domain-containing protein</fullName>
    </recommendedName>
</protein>
<dbReference type="InterPro" id="IPR000488">
    <property type="entry name" value="Death_dom"/>
</dbReference>
<comment type="caution">
    <text evidence="2">The sequence shown here is derived from an EMBL/GenBank/DDBJ whole genome shotgun (WGS) entry which is preliminary data.</text>
</comment>
<dbReference type="Proteomes" id="UP001497497">
    <property type="component" value="Unassembled WGS sequence"/>
</dbReference>
<organism evidence="2 3">
    <name type="scientific">Lymnaea stagnalis</name>
    <name type="common">Great pond snail</name>
    <name type="synonym">Helix stagnalis</name>
    <dbReference type="NCBI Taxonomy" id="6523"/>
    <lineage>
        <taxon>Eukaryota</taxon>
        <taxon>Metazoa</taxon>
        <taxon>Spiralia</taxon>
        <taxon>Lophotrochozoa</taxon>
        <taxon>Mollusca</taxon>
        <taxon>Gastropoda</taxon>
        <taxon>Heterobranchia</taxon>
        <taxon>Euthyneura</taxon>
        <taxon>Panpulmonata</taxon>
        <taxon>Hygrophila</taxon>
        <taxon>Lymnaeoidea</taxon>
        <taxon>Lymnaeidae</taxon>
        <taxon>Lymnaea</taxon>
    </lineage>
</organism>
<reference evidence="2 3" key="1">
    <citation type="submission" date="2024-04" db="EMBL/GenBank/DDBJ databases">
        <authorList>
            <consortium name="Genoscope - CEA"/>
            <person name="William W."/>
        </authorList>
    </citation>
    <scope>NUCLEOTIDE SEQUENCE [LARGE SCALE GENOMIC DNA]</scope>
</reference>
<dbReference type="GO" id="GO:0007165">
    <property type="term" value="P:signal transduction"/>
    <property type="evidence" value="ECO:0007669"/>
    <property type="project" value="InterPro"/>
</dbReference>
<dbReference type="PROSITE" id="PS50017">
    <property type="entry name" value="DEATH_DOMAIN"/>
    <property type="match status" value="1"/>
</dbReference>
<proteinExistence type="predicted"/>
<accession>A0AAV2HUQ4</accession>
<evidence type="ECO:0000313" key="3">
    <source>
        <dbReference type="Proteomes" id="UP001497497"/>
    </source>
</evidence>
<sequence>MPRQNEGVDVKVRLVGEEEGEELTLYEHWPVKQFLKIARFMLPKHERERRYQVIILYDNDRREVIQNEEEEFGDRIVSCKELIVEPIGGASNETQDCANSNLKDAKKPYLWFYQLPKAIQCKVIKYRDVALIALCLGELKVNLMLRLGFEHGTIEHAIENAKGQETNWYTSLLIKWIRRETDQATYEALLEEMRKIEDVHHGAYDWVKIKRIILDQ</sequence>
<dbReference type="AlphaFoldDB" id="A0AAV2HUQ4"/>
<dbReference type="Gene3D" id="1.10.533.10">
    <property type="entry name" value="Death Domain, Fas"/>
    <property type="match status" value="1"/>
</dbReference>
<keyword evidence="3" id="KW-1185">Reference proteome</keyword>